<dbReference type="Proteomes" id="UP000618943">
    <property type="component" value="Unassembled WGS sequence"/>
</dbReference>
<organism evidence="2 3">
    <name type="scientific">Viridibacillus soli</name>
    <dbReference type="NCBI Taxonomy" id="2798301"/>
    <lineage>
        <taxon>Bacteria</taxon>
        <taxon>Bacillati</taxon>
        <taxon>Bacillota</taxon>
        <taxon>Bacilli</taxon>
        <taxon>Bacillales</taxon>
        <taxon>Caryophanaceae</taxon>
        <taxon>Viridibacillus</taxon>
    </lineage>
</organism>
<keyword evidence="2" id="KW-0489">Methyltransferase</keyword>
<feature type="signal peptide" evidence="1">
    <location>
        <begin position="1"/>
        <end position="29"/>
    </location>
</feature>
<reference evidence="2 3" key="1">
    <citation type="submission" date="2020-12" db="EMBL/GenBank/DDBJ databases">
        <title>YIM B01967 draft genome.</title>
        <authorList>
            <person name="Yan X."/>
        </authorList>
    </citation>
    <scope>NUCLEOTIDE SEQUENCE [LARGE SCALE GENOMIC DNA]</scope>
    <source>
        <strain evidence="2 3">YIM B01967</strain>
    </source>
</reference>
<evidence type="ECO:0000256" key="1">
    <source>
        <dbReference type="SAM" id="SignalP"/>
    </source>
</evidence>
<protein>
    <submittedName>
        <fullName evidence="2">Methyltransferase</fullName>
    </submittedName>
</protein>
<gene>
    <name evidence="2" type="ORF">JFL43_17120</name>
</gene>
<dbReference type="GO" id="GO:0032259">
    <property type="term" value="P:methylation"/>
    <property type="evidence" value="ECO:0007669"/>
    <property type="project" value="UniProtKB-KW"/>
</dbReference>
<name>A0ABS1HAS7_9BACL</name>
<accession>A0ABS1HAS7</accession>
<keyword evidence="3" id="KW-1185">Reference proteome</keyword>
<dbReference type="EMBL" id="JAEOAH010000033">
    <property type="protein sequence ID" value="MBK3496546.1"/>
    <property type="molecule type" value="Genomic_DNA"/>
</dbReference>
<dbReference type="GO" id="GO:0008168">
    <property type="term" value="F:methyltransferase activity"/>
    <property type="evidence" value="ECO:0007669"/>
    <property type="project" value="UniProtKB-KW"/>
</dbReference>
<keyword evidence="2" id="KW-0808">Transferase</keyword>
<comment type="caution">
    <text evidence="2">The sequence shown here is derived from an EMBL/GenBank/DDBJ whole genome shotgun (WGS) entry which is preliminary data.</text>
</comment>
<evidence type="ECO:0000313" key="2">
    <source>
        <dbReference type="EMBL" id="MBK3496546.1"/>
    </source>
</evidence>
<keyword evidence="1" id="KW-0732">Signal</keyword>
<dbReference type="RefSeq" id="WP_200750001.1">
    <property type="nucleotide sequence ID" value="NZ_JAEOAH010000033.1"/>
</dbReference>
<feature type="chain" id="PRO_5045991347" evidence="1">
    <location>
        <begin position="30"/>
        <end position="184"/>
    </location>
</feature>
<proteinExistence type="predicted"/>
<sequence length="184" mass="20538">MKPFVKGLTATVLATTFVTTILPVSSTFAANNEPIMQTQQEDVTPLILNNMDVAVQAALTGPEVKKLKVFDHEFNVKPAYISKSKNLTIVNGQISHHLSYRPDDQFYYRIEKENNEIKKIDIQIDRGGWTVISAPLLALIAQYNGIPLTPEVLKELGQKMGQLMDGRWEYAAEAIVSNIALHVE</sequence>
<evidence type="ECO:0000313" key="3">
    <source>
        <dbReference type="Proteomes" id="UP000618943"/>
    </source>
</evidence>